<dbReference type="KEGG" id="tva:4750492"/>
<dbReference type="PANTHER" id="PTHR46817">
    <property type="entry name" value="PHOSPHOINOSITIDE PHOSPHATASE SAC9-RELATED"/>
    <property type="match status" value="1"/>
</dbReference>
<dbReference type="Pfam" id="PF02383">
    <property type="entry name" value="Syja_N"/>
    <property type="match status" value="1"/>
</dbReference>
<keyword evidence="3" id="KW-1185">Reference proteome</keyword>
<evidence type="ECO:0000259" key="1">
    <source>
        <dbReference type="PROSITE" id="PS50275"/>
    </source>
</evidence>
<dbReference type="AlphaFoldDB" id="A2FQN5"/>
<dbReference type="RefSeq" id="XP_001305708.1">
    <property type="nucleotide sequence ID" value="XM_001305707.1"/>
</dbReference>
<proteinExistence type="predicted"/>
<dbReference type="OrthoDB" id="405996at2759"/>
<reference evidence="2" key="2">
    <citation type="journal article" date="2007" name="Science">
        <title>Draft genome sequence of the sexually transmitted pathogen Trichomonas vaginalis.</title>
        <authorList>
            <person name="Carlton J.M."/>
            <person name="Hirt R.P."/>
            <person name="Silva J.C."/>
            <person name="Delcher A.L."/>
            <person name="Schatz M."/>
            <person name="Zhao Q."/>
            <person name="Wortman J.R."/>
            <person name="Bidwell S.L."/>
            <person name="Alsmark U.C.M."/>
            <person name="Besteiro S."/>
            <person name="Sicheritz-Ponten T."/>
            <person name="Noel C.J."/>
            <person name="Dacks J.B."/>
            <person name="Foster P.G."/>
            <person name="Simillion C."/>
            <person name="Van de Peer Y."/>
            <person name="Miranda-Saavedra D."/>
            <person name="Barton G.J."/>
            <person name="Westrop G.D."/>
            <person name="Mueller S."/>
            <person name="Dessi D."/>
            <person name="Fiori P.L."/>
            <person name="Ren Q."/>
            <person name="Paulsen I."/>
            <person name="Zhang H."/>
            <person name="Bastida-Corcuera F.D."/>
            <person name="Simoes-Barbosa A."/>
            <person name="Brown M.T."/>
            <person name="Hayes R.D."/>
            <person name="Mukherjee M."/>
            <person name="Okumura C.Y."/>
            <person name="Schneider R."/>
            <person name="Smith A.J."/>
            <person name="Vanacova S."/>
            <person name="Villalvazo M."/>
            <person name="Haas B.J."/>
            <person name="Pertea M."/>
            <person name="Feldblyum T.V."/>
            <person name="Utterback T.R."/>
            <person name="Shu C.L."/>
            <person name="Osoegawa K."/>
            <person name="de Jong P.J."/>
            <person name="Hrdy I."/>
            <person name="Horvathova L."/>
            <person name="Zubacova Z."/>
            <person name="Dolezal P."/>
            <person name="Malik S.B."/>
            <person name="Logsdon J.M. Jr."/>
            <person name="Henze K."/>
            <person name="Gupta A."/>
            <person name="Wang C.C."/>
            <person name="Dunne R.L."/>
            <person name="Upcroft J.A."/>
            <person name="Upcroft P."/>
            <person name="White O."/>
            <person name="Salzberg S.L."/>
            <person name="Tang P."/>
            <person name="Chiu C.-H."/>
            <person name="Lee Y.-S."/>
            <person name="Embley T.M."/>
            <person name="Coombs G.H."/>
            <person name="Mottram J.C."/>
            <person name="Tachezy J."/>
            <person name="Fraser-Liggett C.M."/>
            <person name="Johnson P.J."/>
        </authorList>
    </citation>
    <scope>NUCLEOTIDE SEQUENCE [LARGE SCALE GENOMIC DNA]</scope>
    <source>
        <strain evidence="2">G3</strain>
    </source>
</reference>
<gene>
    <name evidence="2" type="ORF">TVAG_361580</name>
</gene>
<dbReference type="InterPro" id="IPR002013">
    <property type="entry name" value="SAC_dom"/>
</dbReference>
<dbReference type="InParanoid" id="A2FQN5"/>
<dbReference type="GO" id="GO:0046488">
    <property type="term" value="P:phosphatidylinositol metabolic process"/>
    <property type="evidence" value="ECO:0000318"/>
    <property type="project" value="GO_Central"/>
</dbReference>
<dbReference type="EMBL" id="DS113947">
    <property type="protein sequence ID" value="EAX92778.1"/>
    <property type="molecule type" value="Genomic_DNA"/>
</dbReference>
<dbReference type="GO" id="GO:0016791">
    <property type="term" value="F:phosphatase activity"/>
    <property type="evidence" value="ECO:0007669"/>
    <property type="project" value="InterPro"/>
</dbReference>
<dbReference type="PANTHER" id="PTHR46817:SF1">
    <property type="entry name" value="SAC DOMAIN-CONTAINING PROTEIN"/>
    <property type="match status" value="1"/>
</dbReference>
<evidence type="ECO:0000313" key="2">
    <source>
        <dbReference type="EMBL" id="EAX92778.1"/>
    </source>
</evidence>
<dbReference type="VEuPathDB" id="TrichDB:TVAG_361580"/>
<dbReference type="Proteomes" id="UP000001542">
    <property type="component" value="Unassembled WGS sequence"/>
</dbReference>
<evidence type="ECO:0000313" key="3">
    <source>
        <dbReference type="Proteomes" id="UP000001542"/>
    </source>
</evidence>
<organism evidence="2 3">
    <name type="scientific">Trichomonas vaginalis (strain ATCC PRA-98 / G3)</name>
    <dbReference type="NCBI Taxonomy" id="412133"/>
    <lineage>
        <taxon>Eukaryota</taxon>
        <taxon>Metamonada</taxon>
        <taxon>Parabasalia</taxon>
        <taxon>Trichomonadida</taxon>
        <taxon>Trichomonadidae</taxon>
        <taxon>Trichomonas</taxon>
    </lineage>
</organism>
<feature type="domain" description="SAC" evidence="1">
    <location>
        <begin position="130"/>
        <end position="452"/>
    </location>
</feature>
<reference evidence="2" key="1">
    <citation type="submission" date="2006-10" db="EMBL/GenBank/DDBJ databases">
        <authorList>
            <person name="Amadeo P."/>
            <person name="Zhao Q."/>
            <person name="Wortman J."/>
            <person name="Fraser-Liggett C."/>
            <person name="Carlton J."/>
        </authorList>
    </citation>
    <scope>NUCLEOTIDE SEQUENCE</scope>
    <source>
        <strain evidence="2">G3</strain>
    </source>
</reference>
<sequence>MSAPSVHVCTCDGQFSYLVVNSEVTSNCYVYTIDKKTGGMYYAGVPDVDLFLDSKSAIINITDSVSNAQWQYLGKYLIGATIFDHQLIIMYVISDEVTAIYDNKHIKMIKSSDYYKIPLIDQTIEGDQTIFDFPMNENHFFSNYVDLSLPFPYFDVKKSTDEFFWNNRFTKIFEILHTTAVCIRVFQGGAFSLHKDTNTNSNITYIIKRSSHNSGTRYEARGLDKNHDPANECECSLIFTINGDNFGHTWRRGSAPIEWKTVLQSTFLAPQHIVKENPDEFTPEYFSKIIKRFDMEKVNIISLLNEAQEKGEVDLLQAYIKAVDRANKVLNSKISFNQIDINQIIANNKSKGRLVIFNILATVVNEIEFTSNFENQKKYSRFNCADSLDRTNLVSFYYAILVTYNFGLQHNIFVKEGDKSDDLTENINQDVLDFLCNAFISTGNIISLMYTNTPAIKTEAIRALMTEQTAVSPDVYITCLRRFHNVASDPYRHKMFKIWNQPENVDGQFYLDSRHLSAAIVPSKELKIALNSSIFEEEIKYFAINDITNQNLYVALPEPLLLSTISILVPPRTSTKSATFSICCGNLITQMYPLVVDISLPLLQESQWCVYNFHELVGQTTTLPISIKSLEPCNFINIRFNSMDSNLIIGNIKIAVQRPRKSMIAARSSDTNTSLGAGVAELTKNMTMPSLSDLTKLDRWILEKKVSIITRNESLVRNNQNPYFFDIPSRLSDTREDECSFCHYRLTNSIKFGAFQPFLNYFRRFSETEKPDISVHLCPSCADQMETNGLPYYDESLLTNLTIADLYAERSTAIIDSYQPIFNIGLQSSIFYSSPPSDFKELNEILNPTIAFKGWHTSKKNVQLVIAFQSSAEVSQILVLLGKDCLVGDFRVYTENFMELNVKEIKKIGNQAIYTFSDSDPTRCIIIILDSTSDIVIKNIQIRGTMKKMKKDKEKMISPEKVNSYKFKPADGIFDFLTHSQTFKFSQPRKVQSITFKTDDFQSIYIVFILNGKIYDWQQLLLPKISQGSYLRYTFEDISGNFDEIKLFYLDKKPMSVPLDVSFN</sequence>
<dbReference type="PROSITE" id="PS50275">
    <property type="entry name" value="SAC"/>
    <property type="match status" value="1"/>
</dbReference>
<name>A2FQN5_TRIV3</name>
<dbReference type="VEuPathDB" id="TrichDB:TVAGG3_0255300"/>
<accession>A2FQN5</accession>
<dbReference type="STRING" id="5722.A2FQN5"/>
<protein>
    <recommendedName>
        <fullName evidence="1">SAC domain-containing protein</fullName>
    </recommendedName>
</protein>
<dbReference type="eggNOG" id="KOG1888">
    <property type="taxonomic scope" value="Eukaryota"/>
</dbReference>